<dbReference type="GO" id="GO:0003723">
    <property type="term" value="F:RNA binding"/>
    <property type="evidence" value="ECO:0007669"/>
    <property type="project" value="UniProtKB-KW"/>
</dbReference>
<dbReference type="InterPro" id="IPR012340">
    <property type="entry name" value="NA-bd_OB-fold"/>
</dbReference>
<dbReference type="Proteomes" id="UP000192257">
    <property type="component" value="Unassembled WGS sequence"/>
</dbReference>
<dbReference type="InterPro" id="IPR004971">
    <property type="entry name" value="mRNA_G-N7_MeTrfase_dom"/>
</dbReference>
<dbReference type="SUPFAM" id="SSF50249">
    <property type="entry name" value="Nucleic acid-binding proteins"/>
    <property type="match status" value="1"/>
</dbReference>
<dbReference type="Gene3D" id="3.30.470.30">
    <property type="entry name" value="DNA ligase/mRNA capping enzyme"/>
    <property type="match status" value="1"/>
</dbReference>
<dbReference type="Gene3D" id="3.40.50.150">
    <property type="entry name" value="Vaccinia Virus protein VP39"/>
    <property type="match status" value="1"/>
</dbReference>
<sequence length="1027" mass="116247">MTSLTSLSQLYDCAESLLGRQLLLPVDEEFVRSVHTSPLSAAIHVHYRKLLARTRLEESTESSGIPQLLFAYAGDAVISSREGEFMGPLCSPMRKTHGAVLQSNPYFVSEKSDGTRVILVSHICPEFPSWTIQESSGTCMDTLPLDDVMTLEEARQYLYENNSPPTAFQEIQLSHGLFRIEIQTGTSSSEVELFTLYRHTEHETNEVSEKKGLNAERRIGTRHMAYCFDRSMGKAYLLLEEYRVPSLHSFVIDAELMLTVKTEADENVQLLLGCFDIYRYTFLEEGSQKDFRLTRWSMSKRYAVLKDLIIEPLHDSKKLSFTKPLLHIFAKEMLPLKCFGECISNLHRHETNDGTSGVVYYYKRPCGVTKSDGFIFTPEKFDLVQGASKVQLKWKWPSMLSVDWSLTGIEGRNNEYVVDMFFRKRRFGHRPDSVGRVRLSSSMTFLNPLSLSIPTTSSVIAECVFDRDQNCWSIERLRSDKCEPNSVVTIISVLESLVEDINLSVLVDIIGMRDTLKAECVQHLQKTVCEGHEKEKKKNEQNVSLLRSMDEKKVCQLTLRATQLQTQGEHEIHLYWAVRLLGEKQHIPCVHCKVSECMGLGFDCPVENSASRLTENLYIALANAGGSYAWSDFTVSVVFDGSVGRWKIVSLQPNGDNRKSTCVGVIQHLQWLLSCGHEDVIKLLKSHSNEDNLQNIIESKVDSIVERTNIHYASKVRELSTGKNRSVLRHFNNWIKSLLITTSVSYVKRNGDNQTLSDRPAVADFCCGRGGDLFKWRAHKPKVLFMTDSCLEAVAEAAARYCVSKGLSLKVIPQDKENTGVPAYFCVCDVFDENGTLDMELNGFFQKHLQEQRLDIISCQFSIHYGCSTEERVCAFLRTVSTALRSGGVFIGTTVNDTELLRRVRERGAEFGNDVYQVKFPSNDPQCTSFGVEYFVSIEKSVSELPEYMVPWDHFVTLCNSFNLQLVESSGFLEYGESHYNSPLGQELRDSAGGGGKRDTDGHVLIRLSPEEMEVAGLFRTFFFVKN</sequence>
<evidence type="ECO:0000259" key="8">
    <source>
        <dbReference type="PROSITE" id="PS51562"/>
    </source>
</evidence>
<dbReference type="EC" id="2.1.1.56" evidence="1"/>
<dbReference type="SUPFAM" id="SSF56091">
    <property type="entry name" value="DNA ligase/mRNA capping enzyme, catalytic domain"/>
    <property type="match status" value="1"/>
</dbReference>
<evidence type="ECO:0000256" key="4">
    <source>
        <dbReference type="ARBA" id="ARBA00022691"/>
    </source>
</evidence>
<keyword evidence="10" id="KW-1185">Reference proteome</keyword>
<dbReference type="Gene3D" id="2.40.50.140">
    <property type="entry name" value="Nucleic acid-binding proteins"/>
    <property type="match status" value="1"/>
</dbReference>
<dbReference type="InterPro" id="IPR039753">
    <property type="entry name" value="RG7MT1"/>
</dbReference>
<evidence type="ECO:0000256" key="7">
    <source>
        <dbReference type="ARBA" id="ARBA00044712"/>
    </source>
</evidence>
<keyword evidence="2 9" id="KW-0489">Methyltransferase</keyword>
<reference evidence="9 10" key="1">
    <citation type="submission" date="2017-03" db="EMBL/GenBank/DDBJ databases">
        <title>An alternative strategy for trypanosome survival in the mammalian bloodstream revealed through genome and transcriptome analysis of the ubiquitous bovine parasite Trypanosoma (Megatrypanum) theileri.</title>
        <authorList>
            <person name="Kelly S."/>
            <person name="Ivens A."/>
            <person name="Mott A."/>
            <person name="O'Neill E."/>
            <person name="Emms D."/>
            <person name="Macleod O."/>
            <person name="Voorheis P."/>
            <person name="Matthews J."/>
            <person name="Matthews K."/>
            <person name="Carrington M."/>
        </authorList>
    </citation>
    <scope>NUCLEOTIDE SEQUENCE [LARGE SCALE GENOMIC DNA]</scope>
    <source>
        <strain evidence="9">Edinburgh</strain>
    </source>
</reference>
<dbReference type="InterPro" id="IPR029063">
    <property type="entry name" value="SAM-dependent_MTases_sf"/>
</dbReference>
<dbReference type="AlphaFoldDB" id="A0A1X0NT41"/>
<dbReference type="InterPro" id="IPR013846">
    <property type="entry name" value="mRNA_cap_enzyme_C"/>
</dbReference>
<comment type="catalytic activity">
    <reaction evidence="7">
        <text>a 5'-end (5'-triphosphoguanosine)-ribonucleoside in mRNA + S-adenosyl-L-methionine = a 5'-end (N(7)-methyl 5'-triphosphoguanosine)-ribonucleoside in mRNA + S-adenosyl-L-homocysteine</text>
        <dbReference type="Rhea" id="RHEA:67008"/>
        <dbReference type="Rhea" id="RHEA-COMP:17166"/>
        <dbReference type="Rhea" id="RHEA-COMP:17167"/>
        <dbReference type="ChEBI" id="CHEBI:57856"/>
        <dbReference type="ChEBI" id="CHEBI:59789"/>
        <dbReference type="ChEBI" id="CHEBI:156461"/>
        <dbReference type="ChEBI" id="CHEBI:167617"/>
        <dbReference type="EC" id="2.1.1.56"/>
    </reaction>
</comment>
<keyword evidence="3 9" id="KW-0808">Transferase</keyword>
<dbReference type="PANTHER" id="PTHR12189:SF2">
    <property type="entry name" value="MRNA CAP GUANINE-N7 METHYLTRANSFERASE"/>
    <property type="match status" value="1"/>
</dbReference>
<keyword evidence="5" id="KW-0694">RNA-binding</keyword>
<feature type="domain" description="MRNA cap 0 methyltransferase" evidence="8">
    <location>
        <begin position="723"/>
        <end position="1027"/>
    </location>
</feature>
<keyword evidence="4" id="KW-0949">S-adenosyl-L-methionine</keyword>
<dbReference type="GO" id="GO:0004482">
    <property type="term" value="F:mRNA 5'-cap (guanine-N7-)-methyltransferase activity"/>
    <property type="evidence" value="ECO:0007669"/>
    <property type="project" value="UniProtKB-EC"/>
</dbReference>
<dbReference type="OrthoDB" id="10248867at2759"/>
<dbReference type="STRING" id="67003.A0A1X0NT41"/>
<keyword evidence="6" id="KW-0506">mRNA capping</keyword>
<evidence type="ECO:0000256" key="5">
    <source>
        <dbReference type="ARBA" id="ARBA00022884"/>
    </source>
</evidence>
<dbReference type="PANTHER" id="PTHR12189">
    <property type="entry name" value="MRNA GUANINE-7- METHYLTRANSFERASE"/>
    <property type="match status" value="1"/>
</dbReference>
<dbReference type="Pfam" id="PF03919">
    <property type="entry name" value="mRNA_cap_C"/>
    <property type="match status" value="1"/>
</dbReference>
<proteinExistence type="predicted"/>
<dbReference type="RefSeq" id="XP_028881928.1">
    <property type="nucleotide sequence ID" value="XM_029026604.1"/>
</dbReference>
<accession>A0A1X0NT41</accession>
<name>A0A1X0NT41_9TRYP</name>
<evidence type="ECO:0000256" key="2">
    <source>
        <dbReference type="ARBA" id="ARBA00022603"/>
    </source>
</evidence>
<comment type="caution">
    <text evidence="9">The sequence shown here is derived from an EMBL/GenBank/DDBJ whole genome shotgun (WGS) entry which is preliminary data.</text>
</comment>
<evidence type="ECO:0000313" key="10">
    <source>
        <dbReference type="Proteomes" id="UP000192257"/>
    </source>
</evidence>
<dbReference type="VEuPathDB" id="TriTrypDB:TM35_000191060"/>
<keyword evidence="6" id="KW-0507">mRNA processing</keyword>
<protein>
    <recommendedName>
        <fullName evidence="1">mRNA (guanine-N(7))-methyltransferase</fullName>
        <ecNumber evidence="1">2.1.1.56</ecNumber>
    </recommendedName>
</protein>
<dbReference type="GO" id="GO:0005634">
    <property type="term" value="C:nucleus"/>
    <property type="evidence" value="ECO:0007669"/>
    <property type="project" value="TreeGrafter"/>
</dbReference>
<evidence type="ECO:0000256" key="6">
    <source>
        <dbReference type="ARBA" id="ARBA00023042"/>
    </source>
</evidence>
<evidence type="ECO:0000256" key="1">
    <source>
        <dbReference type="ARBA" id="ARBA00011926"/>
    </source>
</evidence>
<dbReference type="GeneID" id="39986384"/>
<organism evidence="9 10">
    <name type="scientific">Trypanosoma theileri</name>
    <dbReference type="NCBI Taxonomy" id="67003"/>
    <lineage>
        <taxon>Eukaryota</taxon>
        <taxon>Discoba</taxon>
        <taxon>Euglenozoa</taxon>
        <taxon>Kinetoplastea</taxon>
        <taxon>Metakinetoplastina</taxon>
        <taxon>Trypanosomatida</taxon>
        <taxon>Trypanosomatidae</taxon>
        <taxon>Trypanosoma</taxon>
    </lineage>
</organism>
<evidence type="ECO:0000256" key="3">
    <source>
        <dbReference type="ARBA" id="ARBA00022679"/>
    </source>
</evidence>
<dbReference type="EMBL" id="NBCO01000019">
    <property type="protein sequence ID" value="ORC87862.1"/>
    <property type="molecule type" value="Genomic_DNA"/>
</dbReference>
<dbReference type="Pfam" id="PF03291">
    <property type="entry name" value="mRNA_G-N7_MeTrfase"/>
    <property type="match status" value="1"/>
</dbReference>
<dbReference type="PROSITE" id="PS51562">
    <property type="entry name" value="RNA_CAP0_MT"/>
    <property type="match status" value="1"/>
</dbReference>
<gene>
    <name evidence="9" type="ORF">TM35_000191060</name>
</gene>
<dbReference type="SUPFAM" id="SSF53335">
    <property type="entry name" value="S-adenosyl-L-methionine-dependent methyltransferases"/>
    <property type="match status" value="1"/>
</dbReference>
<evidence type="ECO:0000313" key="9">
    <source>
        <dbReference type="EMBL" id="ORC87862.1"/>
    </source>
</evidence>